<evidence type="ECO:0000313" key="1">
    <source>
        <dbReference type="EMBL" id="KAG0415925.1"/>
    </source>
</evidence>
<comment type="caution">
    <text evidence="1">The sequence shown here is derived from an EMBL/GenBank/DDBJ whole genome shotgun (WGS) entry which is preliminary data.</text>
</comment>
<feature type="non-terminal residue" evidence="1">
    <location>
        <position position="736"/>
    </location>
</feature>
<sequence length="736" mass="79935">AQAYLGASEGPDTGQICVWNMAPVAREEDELSEKVPKLLCQMDNHLACVNCVRWSSDGRHLASGGDDRVIMIWQIGRYGGSSSMFGSSKNMVNVEHWKCVSTLRGHNGDVLDLAWSPHDAWLASCSVDNNVVIWNTKKWQEILAVLKGHTGLVKGVSWDPVGKYVASQSDDKSLRVWRTHDWQQECMITDPFLECGGTTHILRLSWSPDGQFLVSAHAMNNAGPTAQIVERDGWRTKKDFVGHRKAITCVRFNPHILSKLNKDGGKGTNFCCCAIGSRDRSLSVWLTCLKRPLVVVHDLFSNSVLDISWSQGGNQLLVCSWDGTVAYIDFSEEEIGTPITPEERNLWHQKLYGKSLSSLTHQLHNSAGCSTLVEDPEVLKAQEQQQQQLAARATRVAAAAQAAEQCKEVNGISAPSQQSQSATISNATSVVRPLNNNSNSRPLQHIKGPTDKQIETRMPDGRRRITPLFIPPDPEIGQALPNFSSSTESKSKIVIEKRDESSSVPAPEASDKSSDKPTTALKETAMTLNAQNQEKESGQQTTTTTTTTTVTVVASSGGEGTEKPVVPTKSTNEPLPSSKRKATETTPVAAEKGDGARPSSAQAPGHVPHRQQALFPALKQNMPVTVKISPYGDSTMQRSIQLQTDIPVPGSRTVSKVRCSTEESIFWEHLVSGRGVALAGSSQVVCIACEDRTLTALSSETGAKLLPSLVLPWPAAHLLCKGSRLLALTTVGSLHV</sequence>
<dbReference type="EMBL" id="JABSTQ010011008">
    <property type="protein sequence ID" value="KAG0415925.1"/>
    <property type="molecule type" value="Genomic_DNA"/>
</dbReference>
<reference evidence="1 2" key="1">
    <citation type="journal article" date="2020" name="Cell">
        <title>Large-Scale Comparative Analyses of Tick Genomes Elucidate Their Genetic Diversity and Vector Capacities.</title>
        <authorList>
            <consortium name="Tick Genome and Microbiome Consortium (TIGMIC)"/>
            <person name="Jia N."/>
            <person name="Wang J."/>
            <person name="Shi W."/>
            <person name="Du L."/>
            <person name="Sun Y."/>
            <person name="Zhan W."/>
            <person name="Jiang J.F."/>
            <person name="Wang Q."/>
            <person name="Zhang B."/>
            <person name="Ji P."/>
            <person name="Bell-Sakyi L."/>
            <person name="Cui X.M."/>
            <person name="Yuan T.T."/>
            <person name="Jiang B.G."/>
            <person name="Yang W.F."/>
            <person name="Lam T.T."/>
            <person name="Chang Q.C."/>
            <person name="Ding S.J."/>
            <person name="Wang X.J."/>
            <person name="Zhu J.G."/>
            <person name="Ruan X.D."/>
            <person name="Zhao L."/>
            <person name="Wei J.T."/>
            <person name="Ye R.Z."/>
            <person name="Que T.C."/>
            <person name="Du C.H."/>
            <person name="Zhou Y.H."/>
            <person name="Cheng J.X."/>
            <person name="Dai P.F."/>
            <person name="Guo W.B."/>
            <person name="Han X.H."/>
            <person name="Huang E.J."/>
            <person name="Li L.F."/>
            <person name="Wei W."/>
            <person name="Gao Y.C."/>
            <person name="Liu J.Z."/>
            <person name="Shao H.Z."/>
            <person name="Wang X."/>
            <person name="Wang C.C."/>
            <person name="Yang T.C."/>
            <person name="Huo Q.B."/>
            <person name="Li W."/>
            <person name="Chen H.Y."/>
            <person name="Chen S.E."/>
            <person name="Zhou L.G."/>
            <person name="Ni X.B."/>
            <person name="Tian J.H."/>
            <person name="Sheng Y."/>
            <person name="Liu T."/>
            <person name="Pan Y.S."/>
            <person name="Xia L.Y."/>
            <person name="Li J."/>
            <person name="Zhao F."/>
            <person name="Cao W.C."/>
        </authorList>
    </citation>
    <scope>NUCLEOTIDE SEQUENCE [LARGE SCALE GENOMIC DNA]</scope>
    <source>
        <strain evidence="1">Iper-2018</strain>
    </source>
</reference>
<organism evidence="1 2">
    <name type="scientific">Ixodes persulcatus</name>
    <name type="common">Taiga tick</name>
    <dbReference type="NCBI Taxonomy" id="34615"/>
    <lineage>
        <taxon>Eukaryota</taxon>
        <taxon>Metazoa</taxon>
        <taxon>Ecdysozoa</taxon>
        <taxon>Arthropoda</taxon>
        <taxon>Chelicerata</taxon>
        <taxon>Arachnida</taxon>
        <taxon>Acari</taxon>
        <taxon>Parasitiformes</taxon>
        <taxon>Ixodida</taxon>
        <taxon>Ixodoidea</taxon>
        <taxon>Ixodidae</taxon>
        <taxon>Ixodinae</taxon>
        <taxon>Ixodes</taxon>
    </lineage>
</organism>
<feature type="non-terminal residue" evidence="1">
    <location>
        <position position="1"/>
    </location>
</feature>
<accession>A0AC60P928</accession>
<protein>
    <submittedName>
        <fullName evidence="1">Uncharacterized protein</fullName>
    </submittedName>
</protein>
<evidence type="ECO:0000313" key="2">
    <source>
        <dbReference type="Proteomes" id="UP000805193"/>
    </source>
</evidence>
<gene>
    <name evidence="1" type="ORF">HPB47_006898</name>
</gene>
<dbReference type="Proteomes" id="UP000805193">
    <property type="component" value="Unassembled WGS sequence"/>
</dbReference>
<name>A0AC60P928_IXOPE</name>
<proteinExistence type="predicted"/>
<keyword evidence="2" id="KW-1185">Reference proteome</keyword>